<proteinExistence type="predicted"/>
<keyword evidence="2" id="KW-1185">Reference proteome</keyword>
<sequence>MQTVALWSPHNVELQLFNPSAHYTPLDATDPTDYVLTYDDFKFIGFNNGQNLYELKEEPCTAAWFSAGNVASSIIKAGTAFLQHDLSLPLGQRPIIPHEFFDQLELSRPEILDIIEYKTPNPLCGHAPLEAICTAWTQVQTVVKWSKVWINEAKARSDALGARSYWDWSAVACNRVGYESDYHLVTSGSIEHYVFGLDSTNDSSSTEASRGSTPDYIADDDVTMASEDSGIAFLPEEYYDYNSDYTTNTCRDLILHPTLSCTVQEPLYESENEENSCRDIVLHPTLSAFAKAFPEVDVFSGDEILQYYDCLH</sequence>
<dbReference type="OrthoDB" id="10613671at2759"/>
<gene>
    <name evidence="1" type="ORF">GALMADRAFT_773625</name>
</gene>
<reference evidence="2" key="1">
    <citation type="journal article" date="2014" name="Proc. Natl. Acad. Sci. U.S.A.">
        <title>Extensive sampling of basidiomycete genomes demonstrates inadequacy of the white-rot/brown-rot paradigm for wood decay fungi.</title>
        <authorList>
            <person name="Riley R."/>
            <person name="Salamov A.A."/>
            <person name="Brown D.W."/>
            <person name="Nagy L.G."/>
            <person name="Floudas D."/>
            <person name="Held B.W."/>
            <person name="Levasseur A."/>
            <person name="Lombard V."/>
            <person name="Morin E."/>
            <person name="Otillar R."/>
            <person name="Lindquist E.A."/>
            <person name="Sun H."/>
            <person name="LaButti K.M."/>
            <person name="Schmutz J."/>
            <person name="Jabbour D."/>
            <person name="Luo H."/>
            <person name="Baker S.E."/>
            <person name="Pisabarro A.G."/>
            <person name="Walton J.D."/>
            <person name="Blanchette R.A."/>
            <person name="Henrissat B."/>
            <person name="Martin F."/>
            <person name="Cullen D."/>
            <person name="Hibbett D.S."/>
            <person name="Grigoriev I.V."/>
        </authorList>
    </citation>
    <scope>NUCLEOTIDE SEQUENCE [LARGE SCALE GENOMIC DNA]</scope>
    <source>
        <strain evidence="2">CBS 339.88</strain>
    </source>
</reference>
<dbReference type="HOGENOM" id="CLU_1012132_0_0_1"/>
<organism evidence="1 2">
    <name type="scientific">Galerina marginata (strain CBS 339.88)</name>
    <dbReference type="NCBI Taxonomy" id="685588"/>
    <lineage>
        <taxon>Eukaryota</taxon>
        <taxon>Fungi</taxon>
        <taxon>Dikarya</taxon>
        <taxon>Basidiomycota</taxon>
        <taxon>Agaricomycotina</taxon>
        <taxon>Agaricomycetes</taxon>
        <taxon>Agaricomycetidae</taxon>
        <taxon>Agaricales</taxon>
        <taxon>Agaricineae</taxon>
        <taxon>Strophariaceae</taxon>
        <taxon>Galerina</taxon>
    </lineage>
</organism>
<accession>A0A067SMA6</accession>
<name>A0A067SMA6_GALM3</name>
<evidence type="ECO:0000313" key="1">
    <source>
        <dbReference type="EMBL" id="KDR72016.1"/>
    </source>
</evidence>
<dbReference type="EMBL" id="KL142390">
    <property type="protein sequence ID" value="KDR72016.1"/>
    <property type="molecule type" value="Genomic_DNA"/>
</dbReference>
<protein>
    <submittedName>
        <fullName evidence="1">Uncharacterized protein</fullName>
    </submittedName>
</protein>
<evidence type="ECO:0000313" key="2">
    <source>
        <dbReference type="Proteomes" id="UP000027222"/>
    </source>
</evidence>
<dbReference type="AlphaFoldDB" id="A0A067SMA6"/>
<dbReference type="Proteomes" id="UP000027222">
    <property type="component" value="Unassembled WGS sequence"/>
</dbReference>